<dbReference type="CDD" id="cd02042">
    <property type="entry name" value="ParAB_family"/>
    <property type="match status" value="1"/>
</dbReference>
<dbReference type="SUPFAM" id="SSF52540">
    <property type="entry name" value="P-loop containing nucleoside triphosphate hydrolases"/>
    <property type="match status" value="1"/>
</dbReference>
<dbReference type="RefSeq" id="WP_353718894.1">
    <property type="nucleotide sequence ID" value="NZ_CP159289.1"/>
</dbReference>
<dbReference type="Gene3D" id="3.40.50.300">
    <property type="entry name" value="P-loop containing nucleotide triphosphate hydrolases"/>
    <property type="match status" value="1"/>
</dbReference>
<accession>A0AAU8FGC9</accession>
<dbReference type="PANTHER" id="PTHR13696">
    <property type="entry name" value="P-LOOP CONTAINING NUCLEOSIDE TRIPHOSPHATE HYDROLASE"/>
    <property type="match status" value="1"/>
</dbReference>
<proteinExistence type="predicted"/>
<protein>
    <submittedName>
        <fullName evidence="2">ParA family protein</fullName>
    </submittedName>
</protein>
<feature type="domain" description="AAA" evidence="1">
    <location>
        <begin position="1"/>
        <end position="59"/>
    </location>
</feature>
<reference evidence="2" key="1">
    <citation type="submission" date="2024-06" db="EMBL/GenBank/DDBJ databases">
        <title>Sequencing and assembly of the genome of Dyadobacter sp. strain 676, a symbiont of Cyamopsis tetragonoloba.</title>
        <authorList>
            <person name="Guro P."/>
            <person name="Sazanova A."/>
            <person name="Kuznetsova I."/>
            <person name="Belimov A."/>
            <person name="Safronova V."/>
        </authorList>
    </citation>
    <scope>NUCLEOTIDE SEQUENCE</scope>
    <source>
        <strain evidence="2">676</strain>
    </source>
</reference>
<dbReference type="InterPro" id="IPR027417">
    <property type="entry name" value="P-loop_NTPase"/>
</dbReference>
<dbReference type="InterPro" id="IPR025669">
    <property type="entry name" value="AAA_dom"/>
</dbReference>
<dbReference type="AlphaFoldDB" id="A0AAU8FGC9"/>
<name>A0AAU8FGC9_9BACT</name>
<dbReference type="Pfam" id="PF13614">
    <property type="entry name" value="AAA_31"/>
    <property type="match status" value="1"/>
</dbReference>
<dbReference type="PANTHER" id="PTHR13696:SF99">
    <property type="entry name" value="COBYRINIC ACID AC-DIAMIDE SYNTHASE"/>
    <property type="match status" value="1"/>
</dbReference>
<organism evidence="2">
    <name type="scientific">Dyadobacter sp. 676</name>
    <dbReference type="NCBI Taxonomy" id="3088362"/>
    <lineage>
        <taxon>Bacteria</taxon>
        <taxon>Pseudomonadati</taxon>
        <taxon>Bacteroidota</taxon>
        <taxon>Cytophagia</taxon>
        <taxon>Cytophagales</taxon>
        <taxon>Spirosomataceae</taxon>
        <taxon>Dyadobacter</taxon>
    </lineage>
</organism>
<sequence>MKTIAFFNNKGGVGKTTLVYHFTYMLAELGYRCLAVDLDPQTNLTSMFLSDDRLQEIYDSDERRPTILEIIKPLNRG</sequence>
<gene>
    <name evidence="2" type="ORF">ABV298_25190</name>
</gene>
<evidence type="ECO:0000259" key="1">
    <source>
        <dbReference type="Pfam" id="PF13614"/>
    </source>
</evidence>
<evidence type="ECO:0000313" key="2">
    <source>
        <dbReference type="EMBL" id="XCH23570.1"/>
    </source>
</evidence>
<dbReference type="InterPro" id="IPR050678">
    <property type="entry name" value="DNA_Partitioning_ATPase"/>
</dbReference>
<dbReference type="EMBL" id="CP159289">
    <property type="protein sequence ID" value="XCH23570.1"/>
    <property type="molecule type" value="Genomic_DNA"/>
</dbReference>